<accession>A0A644YY45</accession>
<name>A0A644YY45_9ZZZZ</name>
<feature type="region of interest" description="Disordered" evidence="1">
    <location>
        <begin position="1"/>
        <end position="56"/>
    </location>
</feature>
<dbReference type="AlphaFoldDB" id="A0A644YY45"/>
<reference evidence="2" key="1">
    <citation type="submission" date="2019-08" db="EMBL/GenBank/DDBJ databases">
        <authorList>
            <person name="Kucharzyk K."/>
            <person name="Murdoch R.W."/>
            <person name="Higgins S."/>
            <person name="Loffler F."/>
        </authorList>
    </citation>
    <scope>NUCLEOTIDE SEQUENCE</scope>
</reference>
<dbReference type="EMBL" id="VSSQ01006595">
    <property type="protein sequence ID" value="MPM33229.1"/>
    <property type="molecule type" value="Genomic_DNA"/>
</dbReference>
<organism evidence="2">
    <name type="scientific">bioreactor metagenome</name>
    <dbReference type="NCBI Taxonomy" id="1076179"/>
    <lineage>
        <taxon>unclassified sequences</taxon>
        <taxon>metagenomes</taxon>
        <taxon>ecological metagenomes</taxon>
    </lineage>
</organism>
<protein>
    <submittedName>
        <fullName evidence="2">Uncharacterized protein</fullName>
    </submittedName>
</protein>
<proteinExistence type="predicted"/>
<gene>
    <name evidence="2" type="ORF">SDC9_79798</name>
</gene>
<evidence type="ECO:0000313" key="2">
    <source>
        <dbReference type="EMBL" id="MPM33229.1"/>
    </source>
</evidence>
<evidence type="ECO:0000256" key="1">
    <source>
        <dbReference type="SAM" id="MobiDB-lite"/>
    </source>
</evidence>
<feature type="compositionally biased region" description="Polar residues" evidence="1">
    <location>
        <begin position="1"/>
        <end position="24"/>
    </location>
</feature>
<sequence>MQKTTDGCDENNVTHTAGQTSSPFISIRETDSDPDGEDERQIGKDGISGKTHDAQDRLQPFNVKERIGGQGAWVGQCATETQ</sequence>
<comment type="caution">
    <text evidence="2">The sequence shown here is derived from an EMBL/GenBank/DDBJ whole genome shotgun (WGS) entry which is preliminary data.</text>
</comment>